<dbReference type="KEGG" id="dni:HX89_01450"/>
<dbReference type="AlphaFoldDB" id="A0A075JF52"/>
<dbReference type="HOGENOM" id="CLU_043113_0_0_11"/>
<dbReference type="EMBL" id="CP008889">
    <property type="protein sequence ID" value="AIF39867.1"/>
    <property type="molecule type" value="Genomic_DNA"/>
</dbReference>
<sequence>MQFPAGSDGTRPTTPTVKAIVAEAVRNSDPALASRVEADTSWRQGYVGAMRELTVRTAADDDAATTIARDGLAAARAHLVHVANDGTQRPLADLDVDAAVDAARGTFGTHTVDGTAEPRQELAIPYQGRMLSGHDLERQLAAWVHKGIVEQSCADAVMRVVAHPEWLSLPGHVVADIGAGAEMGPLEMLSSWGARILAIDIHRVSERLEKMARDGAGHVSLPTKDGETGADITRDTTAVAAWIDEQAGDDTVVLGMHAYADSGMHIRLTLAADLIATWLQERRPTTVLAYLATPTDAFVVPQEIIDAARSRWSRHGSKGFAKRALRTASRGQLFTEPYPKGSRVTDCIIAQQGPNYAVAKRLQRWRAVASEADGRRVSFNVAPATFTRSVTKNTALKAAYAGAHHFGVEVFAAETSRALMAALLIHDVMRDDLAPGAAPQRAHAEELFSDGAAHGGLWRTAWAPRSALGVAAALGAPKALRRKA</sequence>
<name>A0A075JF52_9MICO</name>
<reference evidence="1 2" key="1">
    <citation type="submission" date="2014-07" db="EMBL/GenBank/DDBJ databases">
        <title>Genome Sequencing of Dermacoccus nishinomiyaensis.</title>
        <authorList>
            <person name="Hong K.W."/>
            <person name="Chan K.G."/>
        </authorList>
    </citation>
    <scope>NUCLEOTIDE SEQUENCE [LARGE SCALE GENOMIC DNA]</scope>
    <source>
        <strain evidence="1 2">M25</strain>
    </source>
</reference>
<organism evidence="1 2">
    <name type="scientific">Dermacoccus nishinomiyaensis</name>
    <dbReference type="NCBI Taxonomy" id="1274"/>
    <lineage>
        <taxon>Bacteria</taxon>
        <taxon>Bacillati</taxon>
        <taxon>Actinomycetota</taxon>
        <taxon>Actinomycetes</taxon>
        <taxon>Micrococcales</taxon>
        <taxon>Dermacoccaceae</taxon>
        <taxon>Dermacoccus</taxon>
    </lineage>
</organism>
<dbReference type="Proteomes" id="UP000027986">
    <property type="component" value="Chromosome"/>
</dbReference>
<gene>
    <name evidence="1" type="ORF">HX89_01450</name>
</gene>
<accession>A0A075JF52</accession>
<proteinExistence type="predicted"/>
<dbReference type="eggNOG" id="ENOG502Z9VM">
    <property type="taxonomic scope" value="Bacteria"/>
</dbReference>
<protein>
    <submittedName>
        <fullName evidence="1">Uncharacterized protein</fullName>
    </submittedName>
</protein>
<evidence type="ECO:0000313" key="1">
    <source>
        <dbReference type="EMBL" id="AIF39867.1"/>
    </source>
</evidence>
<keyword evidence="2" id="KW-1185">Reference proteome</keyword>
<evidence type="ECO:0000313" key="2">
    <source>
        <dbReference type="Proteomes" id="UP000027986"/>
    </source>
</evidence>